<organism evidence="1">
    <name type="scientific">Navicula arenaria</name>
    <dbReference type="NCBI Taxonomy" id="355634"/>
    <lineage>
        <taxon>Eukaryota</taxon>
        <taxon>Sar</taxon>
        <taxon>Stramenopiles</taxon>
        <taxon>Ochrophyta</taxon>
        <taxon>Bacillariophyta</taxon>
        <taxon>Bacillariophyceae</taxon>
        <taxon>Bacillariophycidae</taxon>
        <taxon>Naviculales</taxon>
        <taxon>Naviculaceae</taxon>
        <taxon>Navicula</taxon>
    </lineage>
</organism>
<reference evidence="1" key="1">
    <citation type="submission" date="2021-11" db="EMBL/GenBank/DDBJ databases">
        <authorList>
            <person name="Wang Y."/>
            <person name="Chen N."/>
        </authorList>
    </citation>
    <scope>NUCLEOTIDE SEQUENCE</scope>
    <source>
        <strain evidence="1">Jiaozhou Bay in China</strain>
    </source>
</reference>
<gene>
    <name evidence="1" type="primary">ycf41</name>
</gene>
<protein>
    <submittedName>
        <fullName evidence="1">Uncharacterized protein</fullName>
    </submittedName>
</protein>
<dbReference type="RefSeq" id="YP_010472137.1">
    <property type="nucleotide sequence ID" value="NC_066075.1"/>
</dbReference>
<geneLocation type="chloroplast" evidence="1"/>
<keyword evidence="1" id="KW-0934">Plastid</keyword>
<dbReference type="EMBL" id="OL415005">
    <property type="protein sequence ID" value="UVG41602.1"/>
    <property type="molecule type" value="Genomic_DNA"/>
</dbReference>
<sequence>MGDINYVGSVVKILEKPVQTVITDKIIRTSFRAQLVQVRKIQIAYLVFWGNLARDIINNYQVNDYIMIEGYLSVSNKTNNKLPKRQLKKAQITVLKVYSI</sequence>
<evidence type="ECO:0000313" key="1">
    <source>
        <dbReference type="EMBL" id="UVG41602.1"/>
    </source>
</evidence>
<accession>A0A976YHI1</accession>
<name>A0A976YHI1_9STRA</name>
<reference evidence="1" key="2">
    <citation type="journal article" date="2022" name="Int J Environ Res Public Health">
        <title>Comparative Analysis of Bacillariophyceae Chloroplast Genomes Uncovers Extensive Genome Rearrangements Associated with Speciation.</title>
        <authorList>
            <person name="Wang Y."/>
            <person name="Wang J."/>
            <person name="Chen Y."/>
            <person name="Liu S."/>
            <person name="Zhao Y."/>
            <person name="Chen N."/>
        </authorList>
    </citation>
    <scope>NUCLEOTIDE SEQUENCE</scope>
    <source>
        <strain evidence="1">Jiaozhou Bay in China</strain>
    </source>
</reference>
<proteinExistence type="predicted"/>
<keyword evidence="1" id="KW-0150">Chloroplast</keyword>
<dbReference type="AlphaFoldDB" id="A0A976YHI1"/>
<dbReference type="GeneID" id="74849495"/>